<dbReference type="InterPro" id="IPR003594">
    <property type="entry name" value="HATPase_dom"/>
</dbReference>
<dbReference type="InterPro" id="IPR004358">
    <property type="entry name" value="Sig_transdc_His_kin-like_C"/>
</dbReference>
<evidence type="ECO:0000313" key="8">
    <source>
        <dbReference type="EMBL" id="MDN4165697.1"/>
    </source>
</evidence>
<reference evidence="8" key="1">
    <citation type="submission" date="2023-06" db="EMBL/GenBank/DDBJ databases">
        <title>Cytophagales bacterium Strain LB-30, isolated from soil.</title>
        <authorList>
            <person name="Liu B."/>
        </authorList>
    </citation>
    <scope>NUCLEOTIDE SEQUENCE</scope>
    <source>
        <strain evidence="8">LB-30</strain>
    </source>
</reference>
<dbReference type="SMART" id="SM00388">
    <property type="entry name" value="HisKA"/>
    <property type="match status" value="1"/>
</dbReference>
<evidence type="ECO:0000256" key="2">
    <source>
        <dbReference type="ARBA" id="ARBA00012438"/>
    </source>
</evidence>
<evidence type="ECO:0000256" key="5">
    <source>
        <dbReference type="SAM" id="Coils"/>
    </source>
</evidence>
<keyword evidence="8" id="KW-0808">Transferase</keyword>
<comment type="caution">
    <text evidence="8">The sequence shown here is derived from an EMBL/GenBank/DDBJ whole genome shotgun (WGS) entry which is preliminary data.</text>
</comment>
<dbReference type="SUPFAM" id="SSF55874">
    <property type="entry name" value="ATPase domain of HSP90 chaperone/DNA topoisomerase II/histidine kinase"/>
    <property type="match status" value="1"/>
</dbReference>
<dbReference type="Pfam" id="PF13424">
    <property type="entry name" value="TPR_12"/>
    <property type="match status" value="2"/>
</dbReference>
<dbReference type="PROSITE" id="PS50005">
    <property type="entry name" value="TPR"/>
    <property type="match status" value="2"/>
</dbReference>
<dbReference type="Proteomes" id="UP001168552">
    <property type="component" value="Unassembled WGS sequence"/>
</dbReference>
<protein>
    <recommendedName>
        <fullName evidence="2">histidine kinase</fullName>
        <ecNumber evidence="2">2.7.13.3</ecNumber>
    </recommendedName>
</protein>
<feature type="coiled-coil region" evidence="5">
    <location>
        <begin position="313"/>
        <end position="342"/>
    </location>
</feature>
<dbReference type="Gene3D" id="1.10.287.130">
    <property type="match status" value="1"/>
</dbReference>
<dbReference type="InterPro" id="IPR019734">
    <property type="entry name" value="TPR_rpt"/>
</dbReference>
<evidence type="ECO:0000259" key="7">
    <source>
        <dbReference type="PROSITE" id="PS50109"/>
    </source>
</evidence>
<dbReference type="Gene3D" id="3.30.565.10">
    <property type="entry name" value="Histidine kinase-like ATPase, C-terminal domain"/>
    <property type="match status" value="1"/>
</dbReference>
<feature type="repeat" description="TPR" evidence="4">
    <location>
        <begin position="198"/>
        <end position="231"/>
    </location>
</feature>
<gene>
    <name evidence="8" type="ORF">QWY31_09295</name>
</gene>
<feature type="repeat" description="TPR" evidence="4">
    <location>
        <begin position="158"/>
        <end position="191"/>
    </location>
</feature>
<name>A0ABT8F5F5_9BACT</name>
<dbReference type="EC" id="2.7.13.3" evidence="2"/>
<dbReference type="InterPro" id="IPR036890">
    <property type="entry name" value="HATPase_C_sf"/>
</dbReference>
<dbReference type="SUPFAM" id="SSF48452">
    <property type="entry name" value="TPR-like"/>
    <property type="match status" value="2"/>
</dbReference>
<dbReference type="Pfam" id="PF00512">
    <property type="entry name" value="HisKA"/>
    <property type="match status" value="1"/>
</dbReference>
<dbReference type="Pfam" id="PF02518">
    <property type="entry name" value="HATPase_c"/>
    <property type="match status" value="1"/>
</dbReference>
<dbReference type="InterPro" id="IPR011990">
    <property type="entry name" value="TPR-like_helical_dom_sf"/>
</dbReference>
<dbReference type="PRINTS" id="PR00344">
    <property type="entry name" value="BCTRLSENSOR"/>
</dbReference>
<dbReference type="SMART" id="SM00387">
    <property type="entry name" value="HATPase_c"/>
    <property type="match status" value="1"/>
</dbReference>
<evidence type="ECO:0000256" key="4">
    <source>
        <dbReference type="PROSITE-ProRule" id="PRU00339"/>
    </source>
</evidence>
<comment type="catalytic activity">
    <reaction evidence="1">
        <text>ATP + protein L-histidine = ADP + protein N-phospho-L-histidine.</text>
        <dbReference type="EC" id="2.7.13.3"/>
    </reaction>
</comment>
<dbReference type="EMBL" id="JAUHJS010000004">
    <property type="protein sequence ID" value="MDN4165697.1"/>
    <property type="molecule type" value="Genomic_DNA"/>
</dbReference>
<keyword evidence="6" id="KW-0812">Transmembrane</keyword>
<keyword evidence="8" id="KW-0418">Kinase</keyword>
<dbReference type="InterPro" id="IPR003661">
    <property type="entry name" value="HisK_dim/P_dom"/>
</dbReference>
<keyword evidence="5" id="KW-0175">Coiled coil</keyword>
<dbReference type="InterPro" id="IPR005467">
    <property type="entry name" value="His_kinase_dom"/>
</dbReference>
<keyword evidence="6" id="KW-0472">Membrane</keyword>
<dbReference type="PROSITE" id="PS50109">
    <property type="entry name" value="HIS_KIN"/>
    <property type="match status" value="1"/>
</dbReference>
<dbReference type="CDD" id="cd00082">
    <property type="entry name" value="HisKA"/>
    <property type="match status" value="1"/>
</dbReference>
<dbReference type="SUPFAM" id="SSF47384">
    <property type="entry name" value="Homodimeric domain of signal transducing histidine kinase"/>
    <property type="match status" value="1"/>
</dbReference>
<accession>A0ABT8F5F5</accession>
<keyword evidence="9" id="KW-1185">Reference proteome</keyword>
<dbReference type="InterPro" id="IPR036097">
    <property type="entry name" value="HisK_dim/P_sf"/>
</dbReference>
<feature type="domain" description="Histidine kinase" evidence="7">
    <location>
        <begin position="468"/>
        <end position="677"/>
    </location>
</feature>
<organism evidence="8 9">
    <name type="scientific">Shiella aurantiaca</name>
    <dbReference type="NCBI Taxonomy" id="3058365"/>
    <lineage>
        <taxon>Bacteria</taxon>
        <taxon>Pseudomonadati</taxon>
        <taxon>Bacteroidota</taxon>
        <taxon>Cytophagia</taxon>
        <taxon>Cytophagales</taxon>
        <taxon>Shiellaceae</taxon>
        <taxon>Shiella</taxon>
    </lineage>
</organism>
<evidence type="ECO:0000256" key="1">
    <source>
        <dbReference type="ARBA" id="ARBA00000085"/>
    </source>
</evidence>
<sequence length="677" mass="78254">MLNALSLAFRNVNPDSAMYYATEAFELAGVLGQLSEKGTALHYMGVVSRMKGDYAKSNVYFSEAIGSFDQANDEKGRSDVLNSIAVTYYYLGAYDASVDYALQALNIKEEIGDKKGMANTFNNLGVLFDMQGKPQEALKYHYESLFIEKALNNEAGMASSYNNIGLIHTKLGHYNRALSYFDSSMYIRNGQDDAKGIANTLVSIGEVYIKMGLFDKARSHYKRALGLHEQVFNTEGIANSFYGLGLVAYHEQDFSTALGYFFRSMEAARSISMKRIIADNLMYITLVYEALHDYENAFVYQKQYYQLNDTVFTEDAEQRMSEMQLQYEMKKMERELELKDKEIEIRDLQIFQGQLWTYSLVIWLILLSLLGLMMYLRSRFERRVQRMLKEQNTKILNQKEEIAKQRDEIKQSNHRLEEAQDVIFMQNERLKSVNADLEMMVRKRTNELEESYKELLEVNAELDTFLYKASHDIKGPLLRMKGLADLGKIESTDPKERVYFQKMDEVIHQMDGILSRLLSFNKVKHRIPEEEQIDLEAFIQKTIHEVELREQESFAHKQVEVKVKEPIQIDAFLLREILYNLFDNALQFAKERNTAVLVVEAFRQDNLLILLVKDKGLGVAESVQDRIFEIFFRGTQRSQGSGLGLYIAKVAATKLHGALKYQRHPEYTVFQLVLSME</sequence>
<feature type="coiled-coil region" evidence="5">
    <location>
        <begin position="388"/>
        <end position="422"/>
    </location>
</feature>
<dbReference type="RefSeq" id="WP_320004227.1">
    <property type="nucleotide sequence ID" value="NZ_JAUHJS010000004.1"/>
</dbReference>
<dbReference type="Gene3D" id="1.25.40.10">
    <property type="entry name" value="Tetratricopeptide repeat domain"/>
    <property type="match status" value="2"/>
</dbReference>
<dbReference type="PANTHER" id="PTHR10098">
    <property type="entry name" value="RAPSYN-RELATED"/>
    <property type="match status" value="1"/>
</dbReference>
<keyword evidence="3" id="KW-0597">Phosphoprotein</keyword>
<keyword evidence="6" id="KW-1133">Transmembrane helix</keyword>
<dbReference type="SMART" id="SM00028">
    <property type="entry name" value="TPR"/>
    <property type="match status" value="6"/>
</dbReference>
<evidence type="ECO:0000313" key="9">
    <source>
        <dbReference type="Proteomes" id="UP001168552"/>
    </source>
</evidence>
<evidence type="ECO:0000256" key="6">
    <source>
        <dbReference type="SAM" id="Phobius"/>
    </source>
</evidence>
<dbReference type="GO" id="GO:0016301">
    <property type="term" value="F:kinase activity"/>
    <property type="evidence" value="ECO:0007669"/>
    <property type="project" value="UniProtKB-KW"/>
</dbReference>
<proteinExistence type="predicted"/>
<keyword evidence="4" id="KW-0802">TPR repeat</keyword>
<evidence type="ECO:0000256" key="3">
    <source>
        <dbReference type="ARBA" id="ARBA00022553"/>
    </source>
</evidence>
<feature type="transmembrane region" description="Helical" evidence="6">
    <location>
        <begin position="355"/>
        <end position="376"/>
    </location>
</feature>